<evidence type="ECO:0000313" key="1">
    <source>
        <dbReference type="EMBL" id="KYN08414.1"/>
    </source>
</evidence>
<dbReference type="EMBL" id="KQ976779">
    <property type="protein sequence ID" value="KYN08414.1"/>
    <property type="molecule type" value="Genomic_DNA"/>
</dbReference>
<reference evidence="1 2" key="1">
    <citation type="submission" date="2016-03" db="EMBL/GenBank/DDBJ databases">
        <title>Cyphomyrmex costatus WGS genome.</title>
        <authorList>
            <person name="Nygaard S."/>
            <person name="Hu H."/>
            <person name="Boomsma J."/>
            <person name="Zhang G."/>
        </authorList>
    </citation>
    <scope>NUCLEOTIDE SEQUENCE [LARGE SCALE GENOMIC DNA]</scope>
    <source>
        <strain evidence="1">MS0001</strain>
        <tissue evidence="1">Whole body</tissue>
    </source>
</reference>
<proteinExistence type="predicted"/>
<sequence>MVFRIAAIKPGMTFAGGHCDESRTVTNRGYTHSCITITPRCIAGLRIEEARFKDCLC</sequence>
<evidence type="ECO:0000313" key="2">
    <source>
        <dbReference type="Proteomes" id="UP000078542"/>
    </source>
</evidence>
<accession>A0A151IQH3</accession>
<dbReference type="Proteomes" id="UP000078542">
    <property type="component" value="Unassembled WGS sequence"/>
</dbReference>
<keyword evidence="2" id="KW-1185">Reference proteome</keyword>
<organism evidence="1 2">
    <name type="scientific">Cyphomyrmex costatus</name>
    <dbReference type="NCBI Taxonomy" id="456900"/>
    <lineage>
        <taxon>Eukaryota</taxon>
        <taxon>Metazoa</taxon>
        <taxon>Ecdysozoa</taxon>
        <taxon>Arthropoda</taxon>
        <taxon>Hexapoda</taxon>
        <taxon>Insecta</taxon>
        <taxon>Pterygota</taxon>
        <taxon>Neoptera</taxon>
        <taxon>Endopterygota</taxon>
        <taxon>Hymenoptera</taxon>
        <taxon>Apocrita</taxon>
        <taxon>Aculeata</taxon>
        <taxon>Formicoidea</taxon>
        <taxon>Formicidae</taxon>
        <taxon>Myrmicinae</taxon>
        <taxon>Cyphomyrmex</taxon>
    </lineage>
</organism>
<dbReference type="AlphaFoldDB" id="A0A151IQH3"/>
<protein>
    <submittedName>
        <fullName evidence="1">Uncharacterized protein</fullName>
    </submittedName>
</protein>
<name>A0A151IQH3_9HYME</name>
<gene>
    <name evidence="1" type="ORF">ALC62_00611</name>
</gene>